<protein>
    <submittedName>
        <fullName evidence="1">Uncharacterized protein</fullName>
    </submittedName>
</protein>
<dbReference type="AlphaFoldDB" id="F2NGD3"/>
<name>F2NGD3_DESAR</name>
<reference evidence="1 2" key="1">
    <citation type="journal article" date="2011" name="Stand. Genomic Sci.">
        <title>Complete genome sequence of the acetate-degrading sulfate reducer Desulfobacca acetoxidans type strain (ASRB2).</title>
        <authorList>
            <person name="Goker M."/>
            <person name="Teshima H."/>
            <person name="Lapidus A."/>
            <person name="Nolan M."/>
            <person name="Lucas S."/>
            <person name="Hammon N."/>
            <person name="Deshpande S."/>
            <person name="Cheng J.F."/>
            <person name="Tapia R."/>
            <person name="Han C."/>
            <person name="Goodwin L."/>
            <person name="Pitluck S."/>
            <person name="Huntemann M."/>
            <person name="Liolios K."/>
            <person name="Ivanova N."/>
            <person name="Pagani I."/>
            <person name="Mavromatis K."/>
            <person name="Ovchinikova G."/>
            <person name="Pati A."/>
            <person name="Chen A."/>
            <person name="Palaniappan K."/>
            <person name="Land M."/>
            <person name="Hauser L."/>
            <person name="Brambilla E.M."/>
            <person name="Rohde M."/>
            <person name="Spring S."/>
            <person name="Detter J.C."/>
            <person name="Woyke T."/>
            <person name="Bristow J."/>
            <person name="Eisen J.A."/>
            <person name="Markowitz V."/>
            <person name="Hugenholtz P."/>
            <person name="Kyrpides N.C."/>
            <person name="Klenk H.P."/>
        </authorList>
    </citation>
    <scope>NUCLEOTIDE SEQUENCE [LARGE SCALE GENOMIC DNA]</scope>
    <source>
        <strain evidence="2">ATCC 700848 / DSM 11109 / ASRB2</strain>
    </source>
</reference>
<reference evidence="2" key="2">
    <citation type="submission" date="2011-03" db="EMBL/GenBank/DDBJ databases">
        <title>The complete genome of Desulfobacca acetoxidans DSM 11109.</title>
        <authorList>
            <consortium name="US DOE Joint Genome Institute (JGI-PGF)"/>
            <person name="Lucas S."/>
            <person name="Copeland A."/>
            <person name="Lapidus A."/>
            <person name="Bruce D."/>
            <person name="Goodwin L."/>
            <person name="Pitluck S."/>
            <person name="Peters L."/>
            <person name="Kyrpides N."/>
            <person name="Mavromatis K."/>
            <person name="Ivanova N."/>
            <person name="Ovchinnikova G."/>
            <person name="Teshima H."/>
            <person name="Detter J.C."/>
            <person name="Han C."/>
            <person name="Land M."/>
            <person name="Hauser L."/>
            <person name="Markowitz V."/>
            <person name="Cheng J.-F."/>
            <person name="Hugenholtz P."/>
            <person name="Woyke T."/>
            <person name="Wu D."/>
            <person name="Spring S."/>
            <person name="Schueler E."/>
            <person name="Brambilla E."/>
            <person name="Klenk H.-P."/>
            <person name="Eisen J.A."/>
        </authorList>
    </citation>
    <scope>NUCLEOTIDE SEQUENCE [LARGE SCALE GENOMIC DNA]</scope>
    <source>
        <strain evidence="2">ATCC 700848 / DSM 11109 / ASRB2</strain>
    </source>
</reference>
<dbReference type="EMBL" id="CP002629">
    <property type="protein sequence ID" value="AEB08546.1"/>
    <property type="molecule type" value="Genomic_DNA"/>
</dbReference>
<proteinExistence type="predicted"/>
<dbReference type="Proteomes" id="UP000000483">
    <property type="component" value="Chromosome"/>
</dbReference>
<evidence type="ECO:0000313" key="1">
    <source>
        <dbReference type="EMBL" id="AEB08546.1"/>
    </source>
</evidence>
<accession>F2NGD3</accession>
<sequence length="56" mass="6143">MFYTSNILKELMHELSKLPTVGADGGLQGQGIFTALDMELSIRPQPPAASSWRQLP</sequence>
<keyword evidence="2" id="KW-1185">Reference proteome</keyword>
<dbReference type="HOGENOM" id="CLU_3006734_0_0_7"/>
<organism evidence="1 2">
    <name type="scientific">Desulfobacca acetoxidans (strain ATCC 700848 / DSM 11109 / ASRB2)</name>
    <dbReference type="NCBI Taxonomy" id="880072"/>
    <lineage>
        <taxon>Bacteria</taxon>
        <taxon>Pseudomonadati</taxon>
        <taxon>Thermodesulfobacteriota</taxon>
        <taxon>Desulfobaccia</taxon>
        <taxon>Desulfobaccales</taxon>
        <taxon>Desulfobaccaceae</taxon>
        <taxon>Desulfobacca</taxon>
    </lineage>
</organism>
<dbReference type="KEGG" id="dao:Desac_0664"/>
<evidence type="ECO:0000313" key="2">
    <source>
        <dbReference type="Proteomes" id="UP000000483"/>
    </source>
</evidence>
<gene>
    <name evidence="1" type="ordered locus">Desac_0664</name>
</gene>